<evidence type="ECO:0000313" key="2">
    <source>
        <dbReference type="Proteomes" id="UP000249922"/>
    </source>
</evidence>
<reference evidence="1 2" key="1">
    <citation type="submission" date="2018-06" db="EMBL/GenBank/DDBJ databases">
        <title>Complete genome sequence of Paracoccus mutanolyticus strain RSP-02 isolated from cellulosic waste.</title>
        <authorList>
            <person name="Amrutha R.N."/>
            <person name="Shrivastav A."/>
            <person name="Buddana S.K."/>
            <person name="Deshpande U."/>
            <person name="Prakasham R.S."/>
        </authorList>
    </citation>
    <scope>NUCLEOTIDE SEQUENCE [LARGE SCALE GENOMIC DNA]</scope>
    <source>
        <strain evidence="1 2">RSP-02</strain>
    </source>
</reference>
<proteinExistence type="predicted"/>
<accession>A0ABN5M5J5</accession>
<sequence>MRRGLERLADLRDRPAPRTCWQLRLAGGELDRRGFGLDVGALFAKAIARKVRVDYRLLSLRLFRLHRTSWRARRPVPLASTSARTASRLP</sequence>
<gene>
    <name evidence="1" type="ORF">DPM13_08850</name>
</gene>
<organism evidence="1 2">
    <name type="scientific">Paracoccus mutanolyticus</name>
    <dbReference type="NCBI Taxonomy" id="1499308"/>
    <lineage>
        <taxon>Bacteria</taxon>
        <taxon>Pseudomonadati</taxon>
        <taxon>Pseudomonadota</taxon>
        <taxon>Alphaproteobacteria</taxon>
        <taxon>Rhodobacterales</taxon>
        <taxon>Paracoccaceae</taxon>
        <taxon>Paracoccus</taxon>
    </lineage>
</organism>
<keyword evidence="2" id="KW-1185">Reference proteome</keyword>
<evidence type="ECO:0000313" key="1">
    <source>
        <dbReference type="EMBL" id="AWX93207.1"/>
    </source>
</evidence>
<protein>
    <submittedName>
        <fullName evidence="1">Uncharacterized protein</fullName>
    </submittedName>
</protein>
<dbReference type="EMBL" id="CP030239">
    <property type="protein sequence ID" value="AWX93207.1"/>
    <property type="molecule type" value="Genomic_DNA"/>
</dbReference>
<dbReference type="Proteomes" id="UP000249922">
    <property type="component" value="Chromosome"/>
</dbReference>
<name>A0ABN5M5J5_9RHOB</name>